<evidence type="ECO:0000256" key="2">
    <source>
        <dbReference type="ARBA" id="ARBA00023295"/>
    </source>
</evidence>
<name>A0AAX6G2C8_IRIPA</name>
<keyword evidence="2" id="KW-0326">Glycosidase</keyword>
<dbReference type="SUPFAM" id="SSF49785">
    <property type="entry name" value="Galactose-binding domain-like"/>
    <property type="match status" value="2"/>
</dbReference>
<proteinExistence type="predicted"/>
<dbReference type="EMBL" id="JANAVB010024000">
    <property type="protein sequence ID" value="KAJ6822637.1"/>
    <property type="molecule type" value="Genomic_DNA"/>
</dbReference>
<dbReference type="InterPro" id="IPR000922">
    <property type="entry name" value="Lectin_gal-bd_dom"/>
</dbReference>
<organism evidence="4 5">
    <name type="scientific">Iris pallida</name>
    <name type="common">Sweet iris</name>
    <dbReference type="NCBI Taxonomy" id="29817"/>
    <lineage>
        <taxon>Eukaryota</taxon>
        <taxon>Viridiplantae</taxon>
        <taxon>Streptophyta</taxon>
        <taxon>Embryophyta</taxon>
        <taxon>Tracheophyta</taxon>
        <taxon>Spermatophyta</taxon>
        <taxon>Magnoliopsida</taxon>
        <taxon>Liliopsida</taxon>
        <taxon>Asparagales</taxon>
        <taxon>Iridaceae</taxon>
        <taxon>Iridoideae</taxon>
        <taxon>Irideae</taxon>
        <taxon>Iris</taxon>
    </lineage>
</organism>
<dbReference type="Pfam" id="PF21467">
    <property type="entry name" value="BetaGal_gal-bd"/>
    <property type="match status" value="2"/>
</dbReference>
<evidence type="ECO:0000256" key="1">
    <source>
        <dbReference type="ARBA" id="ARBA00022801"/>
    </source>
</evidence>
<comment type="caution">
    <text evidence="4">The sequence shown here is derived from an EMBL/GenBank/DDBJ whole genome shotgun (WGS) entry which is preliminary data.</text>
</comment>
<reference evidence="4" key="1">
    <citation type="journal article" date="2023" name="GigaByte">
        <title>Genome assembly of the bearded iris, Iris pallida Lam.</title>
        <authorList>
            <person name="Bruccoleri R.E."/>
            <person name="Oakeley E.J."/>
            <person name="Faust A.M.E."/>
            <person name="Altorfer M."/>
            <person name="Dessus-Babus S."/>
            <person name="Burckhardt D."/>
            <person name="Oertli M."/>
            <person name="Naumann U."/>
            <person name="Petersen F."/>
            <person name="Wong J."/>
        </authorList>
    </citation>
    <scope>NUCLEOTIDE SEQUENCE</scope>
    <source>
        <strain evidence="4">GSM-AAB239-AS_SAM_17_03QT</strain>
    </source>
</reference>
<dbReference type="Gene3D" id="2.60.120.740">
    <property type="match status" value="1"/>
</dbReference>
<dbReference type="Pfam" id="PF02140">
    <property type="entry name" value="SUEL_Lectin"/>
    <property type="match status" value="1"/>
</dbReference>
<dbReference type="InterPro" id="IPR008979">
    <property type="entry name" value="Galactose-bd-like_sf"/>
</dbReference>
<dbReference type="Gene3D" id="2.60.120.260">
    <property type="entry name" value="Galactose-binding domain-like"/>
    <property type="match status" value="2"/>
</dbReference>
<dbReference type="CDD" id="cd22842">
    <property type="entry name" value="Gal_Rha_Lectin_BGal"/>
    <property type="match status" value="1"/>
</dbReference>
<dbReference type="PANTHER" id="PTHR23421">
    <property type="entry name" value="BETA-GALACTOSIDASE RELATED"/>
    <property type="match status" value="1"/>
</dbReference>
<dbReference type="PROSITE" id="PS50228">
    <property type="entry name" value="SUEL_LECTIN"/>
    <property type="match status" value="1"/>
</dbReference>
<keyword evidence="1" id="KW-0378">Hydrolase</keyword>
<dbReference type="AlphaFoldDB" id="A0AAX6G2C8"/>
<dbReference type="InterPro" id="IPR048913">
    <property type="entry name" value="BetaGal_gal-bd"/>
</dbReference>
<accession>A0AAX6G2C8</accession>
<protein>
    <submittedName>
        <fullName evidence="4">Beta-galactosidase-like</fullName>
    </submittedName>
</protein>
<dbReference type="GO" id="GO:0030246">
    <property type="term" value="F:carbohydrate binding"/>
    <property type="evidence" value="ECO:0007669"/>
    <property type="project" value="InterPro"/>
</dbReference>
<dbReference type="InterPro" id="IPR043159">
    <property type="entry name" value="Lectin_gal-bd_sf"/>
</dbReference>
<dbReference type="GO" id="GO:0005975">
    <property type="term" value="P:carbohydrate metabolic process"/>
    <property type="evidence" value="ECO:0007669"/>
    <property type="project" value="InterPro"/>
</dbReference>
<evidence type="ECO:0000259" key="3">
    <source>
        <dbReference type="PROSITE" id="PS50228"/>
    </source>
</evidence>
<gene>
    <name evidence="4" type="ORF">M6B38_387060</name>
</gene>
<dbReference type="InterPro" id="IPR001944">
    <property type="entry name" value="Glycoside_Hdrlase_35"/>
</dbReference>
<reference evidence="4" key="2">
    <citation type="submission" date="2023-04" db="EMBL/GenBank/DDBJ databases">
        <authorList>
            <person name="Bruccoleri R.E."/>
            <person name="Oakeley E.J."/>
            <person name="Faust A.-M."/>
            <person name="Dessus-Babus S."/>
            <person name="Altorfer M."/>
            <person name="Burckhardt D."/>
            <person name="Oertli M."/>
            <person name="Naumann U."/>
            <person name="Petersen F."/>
            <person name="Wong J."/>
        </authorList>
    </citation>
    <scope>NUCLEOTIDE SEQUENCE</scope>
    <source>
        <strain evidence="4">GSM-AAB239-AS_SAM_17_03QT</strain>
        <tissue evidence="4">Leaf</tissue>
    </source>
</reference>
<keyword evidence="5" id="KW-1185">Reference proteome</keyword>
<evidence type="ECO:0000313" key="5">
    <source>
        <dbReference type="Proteomes" id="UP001140949"/>
    </source>
</evidence>
<feature type="domain" description="SUEL-type lectin" evidence="3">
    <location>
        <begin position="308"/>
        <end position="398"/>
    </location>
</feature>
<dbReference type="GO" id="GO:0004565">
    <property type="term" value="F:beta-galactosidase activity"/>
    <property type="evidence" value="ECO:0007669"/>
    <property type="project" value="UniProtKB-ARBA"/>
</dbReference>
<sequence length="400" mass="43633">MAKKRNQAEDQPAKLKWSWQSESFEESLKALGGKQTEKRLLEQIRTSLDASDYLWYMTTFDNCENQTKVMLRVNTTGHVLHAFVNGKLIGSQYSSADPNFSFVFERPAELQGGRNLISLLSATVGLTNYGYQYELAPAGIVDGPVTLIGTKTYDLTKMPWSYKVGLDGLDKGLVLHSENWKSGKIPTKKPFTWYQTNFKAPLGSEPVVVDMLGMGKGEAFVNGRSIGRYWPSFIARKDGCGECDYRGHFSNGKCLTGCGEPSQRWYHVPRSFLTSGKPNVLTLFEEAGGDPSQVNFQTVVVGKICGNVPQGKTLTLSCQGYGRTIAAIDFASFGDPQGSCGSFEKGKCESKGAVSAVEKECLGKESCSLEAGDEFFGVVDSDCGSDFSKRLAVQATCSGV</sequence>
<dbReference type="PRINTS" id="PR00742">
    <property type="entry name" value="GLHYDRLASE35"/>
</dbReference>
<evidence type="ECO:0000313" key="4">
    <source>
        <dbReference type="EMBL" id="KAJ6822637.1"/>
    </source>
</evidence>
<dbReference type="Proteomes" id="UP001140949">
    <property type="component" value="Unassembled WGS sequence"/>
</dbReference>